<dbReference type="InterPro" id="IPR000626">
    <property type="entry name" value="Ubiquitin-like_dom"/>
</dbReference>
<sequence length="314" mass="35336">MLDSVKDPPTMLVFGLYEGDRISLDVPIGSSVGEVKRMFQDKLNIHIDEMNRKDLKILVLHYSGADLDESWCFTDLGIPAGSTIRVVMKEEVQPALYIYCTFNQETIEIVDKDLNVPLMDVEDLRTTVGNKSGLPVSIFRLVSDKGMEMYDGHQLYDYGLDSGSTIRLENWDGWNEFINLCIMGFTPQVLAQISQDEVISRFQLKVALFIAAHFGCADLARVLIKQGVRADEEIGVHPHRLWCTNQAHIETKKCAIHEATEQGQLNCLRLFVNHDITTVMAKDGHELTALNIALRRGKKPCASFSSRGSGREFQ</sequence>
<dbReference type="EMBL" id="VSWD01000013">
    <property type="protein sequence ID" value="KAK3084830.1"/>
    <property type="molecule type" value="Genomic_DNA"/>
</dbReference>
<feature type="domain" description="Ubiquitin-like" evidence="1">
    <location>
        <begin position="10"/>
        <end position="90"/>
    </location>
</feature>
<gene>
    <name evidence="2" type="ORF">FSP39_019824</name>
</gene>
<keyword evidence="3" id="KW-1185">Reference proteome</keyword>
<protein>
    <recommendedName>
        <fullName evidence="1">Ubiquitin-like domain-containing protein</fullName>
    </recommendedName>
</protein>
<dbReference type="PANTHER" id="PTHR46885">
    <property type="entry name" value="PROTEIN ANKUB1"/>
    <property type="match status" value="1"/>
</dbReference>
<evidence type="ECO:0000313" key="3">
    <source>
        <dbReference type="Proteomes" id="UP001186944"/>
    </source>
</evidence>
<dbReference type="AlphaFoldDB" id="A0AA89BMU2"/>
<name>A0AA89BMU2_PINIB</name>
<evidence type="ECO:0000313" key="2">
    <source>
        <dbReference type="EMBL" id="KAK3084830.1"/>
    </source>
</evidence>
<feature type="domain" description="Ubiquitin-like" evidence="1">
    <location>
        <begin position="121"/>
        <end position="168"/>
    </location>
</feature>
<dbReference type="Gene3D" id="1.25.40.20">
    <property type="entry name" value="Ankyrin repeat-containing domain"/>
    <property type="match status" value="1"/>
</dbReference>
<dbReference type="Gene3D" id="3.10.20.90">
    <property type="entry name" value="Phosphatidylinositol 3-kinase Catalytic Subunit, Chain A, domain 1"/>
    <property type="match status" value="2"/>
</dbReference>
<organism evidence="2 3">
    <name type="scientific">Pinctada imbricata</name>
    <name type="common">Atlantic pearl-oyster</name>
    <name type="synonym">Pinctada martensii</name>
    <dbReference type="NCBI Taxonomy" id="66713"/>
    <lineage>
        <taxon>Eukaryota</taxon>
        <taxon>Metazoa</taxon>
        <taxon>Spiralia</taxon>
        <taxon>Lophotrochozoa</taxon>
        <taxon>Mollusca</taxon>
        <taxon>Bivalvia</taxon>
        <taxon>Autobranchia</taxon>
        <taxon>Pteriomorphia</taxon>
        <taxon>Pterioida</taxon>
        <taxon>Pterioidea</taxon>
        <taxon>Pteriidae</taxon>
        <taxon>Pinctada</taxon>
    </lineage>
</organism>
<dbReference type="PROSITE" id="PS50053">
    <property type="entry name" value="UBIQUITIN_2"/>
    <property type="match status" value="2"/>
</dbReference>
<evidence type="ECO:0000259" key="1">
    <source>
        <dbReference type="PROSITE" id="PS50053"/>
    </source>
</evidence>
<dbReference type="SUPFAM" id="SSF54236">
    <property type="entry name" value="Ubiquitin-like"/>
    <property type="match status" value="2"/>
</dbReference>
<accession>A0AA89BMU2</accession>
<comment type="caution">
    <text evidence="2">The sequence shown here is derived from an EMBL/GenBank/DDBJ whole genome shotgun (WGS) entry which is preliminary data.</text>
</comment>
<dbReference type="PANTHER" id="PTHR46885:SF1">
    <property type="entry name" value="PROTEIN ANKUB1"/>
    <property type="match status" value="1"/>
</dbReference>
<dbReference type="SUPFAM" id="SSF48403">
    <property type="entry name" value="Ankyrin repeat"/>
    <property type="match status" value="1"/>
</dbReference>
<dbReference type="Proteomes" id="UP001186944">
    <property type="component" value="Unassembled WGS sequence"/>
</dbReference>
<dbReference type="InterPro" id="IPR042788">
    <property type="entry name" value="ANKUB1"/>
</dbReference>
<reference evidence="2" key="1">
    <citation type="submission" date="2019-08" db="EMBL/GenBank/DDBJ databases">
        <title>The improved chromosome-level genome for the pearl oyster Pinctada fucata martensii using PacBio sequencing and Hi-C.</title>
        <authorList>
            <person name="Zheng Z."/>
        </authorList>
    </citation>
    <scope>NUCLEOTIDE SEQUENCE</scope>
    <source>
        <strain evidence="2">ZZ-2019</strain>
        <tissue evidence="2">Adductor muscle</tissue>
    </source>
</reference>
<dbReference type="InterPro" id="IPR029071">
    <property type="entry name" value="Ubiquitin-like_domsf"/>
</dbReference>
<dbReference type="CDD" id="cd17051">
    <property type="entry name" value="Ubl2_ANKUB1"/>
    <property type="match status" value="1"/>
</dbReference>
<dbReference type="InterPro" id="IPR036770">
    <property type="entry name" value="Ankyrin_rpt-contain_sf"/>
</dbReference>
<proteinExistence type="predicted"/>